<dbReference type="WBParaSite" id="ACAC_0000882801-mRNA-1">
    <property type="protein sequence ID" value="ACAC_0000882801-mRNA-1"/>
    <property type="gene ID" value="ACAC_0000882801"/>
</dbReference>
<name>A0A0K0DDL4_ANGCA</name>
<proteinExistence type="predicted"/>
<reference evidence="3" key="2">
    <citation type="submission" date="2017-02" db="UniProtKB">
        <authorList>
            <consortium name="WormBaseParasite"/>
        </authorList>
    </citation>
    <scope>IDENTIFICATION</scope>
</reference>
<dbReference type="Proteomes" id="UP000035642">
    <property type="component" value="Unassembled WGS sequence"/>
</dbReference>
<reference evidence="2" key="1">
    <citation type="submission" date="2012-09" db="EMBL/GenBank/DDBJ databases">
        <authorList>
            <person name="Martin A.A."/>
        </authorList>
    </citation>
    <scope>NUCLEOTIDE SEQUENCE</scope>
</reference>
<keyword evidence="2" id="KW-1185">Reference proteome</keyword>
<feature type="region of interest" description="Disordered" evidence="1">
    <location>
        <begin position="1"/>
        <end position="44"/>
    </location>
</feature>
<evidence type="ECO:0000313" key="3">
    <source>
        <dbReference type="WBParaSite" id="ACAC_0000882801-mRNA-1"/>
    </source>
</evidence>
<evidence type="ECO:0000256" key="1">
    <source>
        <dbReference type="SAM" id="MobiDB-lite"/>
    </source>
</evidence>
<feature type="compositionally biased region" description="Polar residues" evidence="1">
    <location>
        <begin position="25"/>
        <end position="38"/>
    </location>
</feature>
<evidence type="ECO:0000313" key="2">
    <source>
        <dbReference type="Proteomes" id="UP000035642"/>
    </source>
</evidence>
<dbReference type="AlphaFoldDB" id="A0A0K0DDL4"/>
<accession>A0A0K0DDL4</accession>
<organism evidence="2 3">
    <name type="scientific">Angiostrongylus cantonensis</name>
    <name type="common">Rat lungworm</name>
    <dbReference type="NCBI Taxonomy" id="6313"/>
    <lineage>
        <taxon>Eukaryota</taxon>
        <taxon>Metazoa</taxon>
        <taxon>Ecdysozoa</taxon>
        <taxon>Nematoda</taxon>
        <taxon>Chromadorea</taxon>
        <taxon>Rhabditida</taxon>
        <taxon>Rhabditina</taxon>
        <taxon>Rhabditomorpha</taxon>
        <taxon>Strongyloidea</taxon>
        <taxon>Metastrongylidae</taxon>
        <taxon>Angiostrongylus</taxon>
    </lineage>
</organism>
<protein>
    <submittedName>
        <fullName evidence="3">RPA_interact_N domain-containing protein</fullName>
    </submittedName>
</protein>
<sequence>MINRDNDDFLNTESSRGRQWRRAHSSNNKVNRLSQRRSLNPVADQYPSDTWGLKMWEMEDMMENIMLRQKVL</sequence>